<feature type="transmembrane region" description="Helical" evidence="1">
    <location>
        <begin position="149"/>
        <end position="172"/>
    </location>
</feature>
<comment type="caution">
    <text evidence="2">The sequence shown here is derived from an EMBL/GenBank/DDBJ whole genome shotgun (WGS) entry which is preliminary data.</text>
</comment>
<keyword evidence="3" id="KW-1185">Reference proteome</keyword>
<evidence type="ECO:0000256" key="1">
    <source>
        <dbReference type="SAM" id="Phobius"/>
    </source>
</evidence>
<proteinExistence type="predicted"/>
<evidence type="ECO:0000313" key="3">
    <source>
        <dbReference type="Proteomes" id="UP000467132"/>
    </source>
</evidence>
<accession>A0A845R330</accession>
<sequence>MEMLCSLKSYYQENKLSRILVNVFFFIIILIYLFPFWGFKIFGFNTEEVIFDYLFKIFQFDFVVTGALTVIFIMMYSYLMSNSIIIKAIYTIIFVLNLWYSIMGIGMFSNPFSYKDFLALLPQIILLIIFGLINIKFKKYKCVEDHKVNGLTIFLSVIIPLFLINILGRLIFHFIS</sequence>
<keyword evidence="1" id="KW-1133">Transmembrane helix</keyword>
<dbReference type="EMBL" id="QXXA01000016">
    <property type="protein sequence ID" value="NBI07842.1"/>
    <property type="molecule type" value="Genomic_DNA"/>
</dbReference>
<dbReference type="RefSeq" id="WP_160198312.1">
    <property type="nucleotide sequence ID" value="NZ_QXXA01000016.1"/>
</dbReference>
<dbReference type="Proteomes" id="UP000467132">
    <property type="component" value="Unassembled WGS sequence"/>
</dbReference>
<protein>
    <submittedName>
        <fullName evidence="2">Uncharacterized protein</fullName>
    </submittedName>
</protein>
<keyword evidence="1" id="KW-0472">Membrane</keyword>
<evidence type="ECO:0000313" key="2">
    <source>
        <dbReference type="EMBL" id="NBI07842.1"/>
    </source>
</evidence>
<keyword evidence="1" id="KW-0812">Transmembrane</keyword>
<name>A0A845R330_9CLOT</name>
<feature type="transmembrane region" description="Helical" evidence="1">
    <location>
        <begin position="20"/>
        <end position="37"/>
    </location>
</feature>
<organism evidence="2 3">
    <name type="scientific">Senegalia massiliensis</name>
    <dbReference type="NCBI Taxonomy" id="1720316"/>
    <lineage>
        <taxon>Bacteria</taxon>
        <taxon>Bacillati</taxon>
        <taxon>Bacillota</taxon>
        <taxon>Clostridia</taxon>
        <taxon>Eubacteriales</taxon>
        <taxon>Clostridiaceae</taxon>
        <taxon>Senegalia</taxon>
    </lineage>
</organism>
<feature type="transmembrane region" description="Helical" evidence="1">
    <location>
        <begin position="88"/>
        <end position="108"/>
    </location>
</feature>
<feature type="transmembrane region" description="Helical" evidence="1">
    <location>
        <begin position="120"/>
        <end position="137"/>
    </location>
</feature>
<dbReference type="AlphaFoldDB" id="A0A845R330"/>
<gene>
    <name evidence="2" type="ORF">D3Z33_13355</name>
</gene>
<feature type="transmembrane region" description="Helical" evidence="1">
    <location>
        <begin position="57"/>
        <end position="76"/>
    </location>
</feature>
<reference evidence="2 3" key="1">
    <citation type="submission" date="2018-08" db="EMBL/GenBank/DDBJ databases">
        <title>Murine metabolic-syndrome-specific gut microbial biobank.</title>
        <authorList>
            <person name="Liu C."/>
        </authorList>
    </citation>
    <scope>NUCLEOTIDE SEQUENCE [LARGE SCALE GENOMIC DNA]</scope>
    <source>
        <strain evidence="2 3">583</strain>
    </source>
</reference>